<proteinExistence type="predicted"/>
<gene>
    <name evidence="1" type="ORF">SNAT2548_LOCUS10808</name>
</gene>
<dbReference type="AlphaFoldDB" id="A0A812L7S6"/>
<organism evidence="1 2">
    <name type="scientific">Symbiodinium natans</name>
    <dbReference type="NCBI Taxonomy" id="878477"/>
    <lineage>
        <taxon>Eukaryota</taxon>
        <taxon>Sar</taxon>
        <taxon>Alveolata</taxon>
        <taxon>Dinophyceae</taxon>
        <taxon>Suessiales</taxon>
        <taxon>Symbiodiniaceae</taxon>
        <taxon>Symbiodinium</taxon>
    </lineage>
</organism>
<keyword evidence="2" id="KW-1185">Reference proteome</keyword>
<accession>A0A812L7S6</accession>
<comment type="caution">
    <text evidence="1">The sequence shown here is derived from an EMBL/GenBank/DDBJ whole genome shotgun (WGS) entry which is preliminary data.</text>
</comment>
<name>A0A812L7S6_9DINO</name>
<dbReference type="Proteomes" id="UP000604046">
    <property type="component" value="Unassembled WGS sequence"/>
</dbReference>
<protein>
    <submittedName>
        <fullName evidence="1">Uncharacterized protein</fullName>
    </submittedName>
</protein>
<evidence type="ECO:0000313" key="1">
    <source>
        <dbReference type="EMBL" id="CAE7240630.1"/>
    </source>
</evidence>
<sequence length="128" mass="13776">MLAVTSLAHKAGSFAWPVSQSQVAQTADLWDCSLCSWCFPSPPQPRQTVDALDRAKQCAATNAETEQHPVCKLGTVAARDVRSMPLNMERCTTGSCVDATISASGCSMHTGRMFGTLRVACRDQRSNP</sequence>
<dbReference type="EMBL" id="CAJNDS010000913">
    <property type="protein sequence ID" value="CAE7240630.1"/>
    <property type="molecule type" value="Genomic_DNA"/>
</dbReference>
<reference evidence="1" key="1">
    <citation type="submission" date="2021-02" db="EMBL/GenBank/DDBJ databases">
        <authorList>
            <person name="Dougan E. K."/>
            <person name="Rhodes N."/>
            <person name="Thang M."/>
            <person name="Chan C."/>
        </authorList>
    </citation>
    <scope>NUCLEOTIDE SEQUENCE</scope>
</reference>
<evidence type="ECO:0000313" key="2">
    <source>
        <dbReference type="Proteomes" id="UP000604046"/>
    </source>
</evidence>